<protein>
    <submittedName>
        <fullName evidence="1">Uncharacterized protein</fullName>
    </submittedName>
</protein>
<proteinExistence type="predicted"/>
<gene>
    <name evidence="1" type="ORF">CPLFYP93_02401</name>
</gene>
<organism evidence="1">
    <name type="scientific">Clostridium paraputrificum</name>
    <dbReference type="NCBI Taxonomy" id="29363"/>
    <lineage>
        <taxon>Bacteria</taxon>
        <taxon>Bacillati</taxon>
        <taxon>Bacillota</taxon>
        <taxon>Clostridia</taxon>
        <taxon>Eubacteriales</taxon>
        <taxon>Clostridiaceae</taxon>
        <taxon>Clostridium</taxon>
    </lineage>
</organism>
<accession>A0A6N3F5K6</accession>
<dbReference type="AlphaFoldDB" id="A0A6N3F5K6"/>
<evidence type="ECO:0000313" key="1">
    <source>
        <dbReference type="EMBL" id="VYU47325.1"/>
    </source>
</evidence>
<dbReference type="EMBL" id="CACRTV010000057">
    <property type="protein sequence ID" value="VYU47325.1"/>
    <property type="molecule type" value="Genomic_DNA"/>
</dbReference>
<reference evidence="1" key="1">
    <citation type="submission" date="2019-11" db="EMBL/GenBank/DDBJ databases">
        <authorList>
            <person name="Feng L."/>
        </authorList>
    </citation>
    <scope>NUCLEOTIDE SEQUENCE</scope>
    <source>
        <strain evidence="1">CParaputrificumLFYP93</strain>
    </source>
</reference>
<name>A0A6N3F5K6_9CLOT</name>
<sequence>MSKYELIGKLEAYLKENKIPKCTAVMVNLDSFQSVDNYVEVFVMVELTTTLEEKEEINDMLDDMFPGIYFDVGALNVKKANWSRLWKAPQS</sequence>
<dbReference type="RefSeq" id="WP_156561766.1">
    <property type="nucleotide sequence ID" value="NZ_CACRTV010000057.1"/>
</dbReference>